<protein>
    <recommendedName>
        <fullName evidence="2">Aspartate/glutamate/uridylate kinase domain-containing protein</fullName>
    </recommendedName>
</protein>
<reference evidence="1" key="1">
    <citation type="journal article" date="2014" name="Front. Microbiol.">
        <title>High frequency of phylogenetically diverse reductive dehalogenase-homologous genes in deep subseafloor sedimentary metagenomes.</title>
        <authorList>
            <person name="Kawai M."/>
            <person name="Futagami T."/>
            <person name="Toyoda A."/>
            <person name="Takaki Y."/>
            <person name="Nishi S."/>
            <person name="Hori S."/>
            <person name="Arai W."/>
            <person name="Tsubouchi T."/>
            <person name="Morono Y."/>
            <person name="Uchiyama I."/>
            <person name="Ito T."/>
            <person name="Fujiyama A."/>
            <person name="Inagaki F."/>
            <person name="Takami H."/>
        </authorList>
    </citation>
    <scope>NUCLEOTIDE SEQUENCE</scope>
    <source>
        <strain evidence="1">Expedition CK06-06</strain>
    </source>
</reference>
<evidence type="ECO:0000313" key="1">
    <source>
        <dbReference type="EMBL" id="GAI39804.1"/>
    </source>
</evidence>
<accession>X1Q946</accession>
<organism evidence="1">
    <name type="scientific">marine sediment metagenome</name>
    <dbReference type="NCBI Taxonomy" id="412755"/>
    <lineage>
        <taxon>unclassified sequences</taxon>
        <taxon>metagenomes</taxon>
        <taxon>ecological metagenomes</taxon>
    </lineage>
</organism>
<feature type="non-terminal residue" evidence="1">
    <location>
        <position position="1"/>
    </location>
</feature>
<evidence type="ECO:0008006" key="2">
    <source>
        <dbReference type="Google" id="ProtNLM"/>
    </source>
</evidence>
<sequence length="174" mass="19151">GGSFADLVCRVQTRHGFSDRAAHRMAILTMDIYGLMLHDLIGGSILTDIPTGKTRECSIFLPFKTMGHSPELEPTWGVTSDSIAALVTSKIGCKRLLLVKMVDGILAHAQLKKSVSTQRLRKMDQHLVDPKFPETLERAGITCWIVNGKHPDRIKMILDGKETICTKISLGVSP</sequence>
<comment type="caution">
    <text evidence="1">The sequence shown here is derived from an EMBL/GenBank/DDBJ whole genome shotgun (WGS) entry which is preliminary data.</text>
</comment>
<dbReference type="Gene3D" id="3.40.1160.10">
    <property type="entry name" value="Acetylglutamate kinase-like"/>
    <property type="match status" value="1"/>
</dbReference>
<proteinExistence type="predicted"/>
<gene>
    <name evidence="1" type="ORF">S06H3_44471</name>
</gene>
<dbReference type="SUPFAM" id="SSF53633">
    <property type="entry name" value="Carbamate kinase-like"/>
    <property type="match status" value="1"/>
</dbReference>
<dbReference type="AlphaFoldDB" id="X1Q946"/>
<name>X1Q946_9ZZZZ</name>
<dbReference type="EMBL" id="BARV01027658">
    <property type="protein sequence ID" value="GAI39804.1"/>
    <property type="molecule type" value="Genomic_DNA"/>
</dbReference>
<dbReference type="InterPro" id="IPR036393">
    <property type="entry name" value="AceGlu_kinase-like_sf"/>
</dbReference>